<dbReference type="EMBL" id="AHKC01021153">
    <property type="protein sequence ID" value="EKF26316.1"/>
    <property type="molecule type" value="Genomic_DNA"/>
</dbReference>
<comment type="caution">
    <text evidence="2">The sequence shown here is derived from an EMBL/GenBank/DDBJ whole genome shotgun (WGS) entry which is preliminary data.</text>
</comment>
<evidence type="ECO:0000313" key="2">
    <source>
        <dbReference type="EMBL" id="EKF26316.1"/>
    </source>
</evidence>
<evidence type="ECO:0000256" key="1">
    <source>
        <dbReference type="SAM" id="Phobius"/>
    </source>
</evidence>
<feature type="transmembrane region" description="Helical" evidence="1">
    <location>
        <begin position="80"/>
        <end position="104"/>
    </location>
</feature>
<feature type="transmembrane region" description="Helical" evidence="1">
    <location>
        <begin position="16"/>
        <end position="35"/>
    </location>
</feature>
<sequence>MLTGILNLNLSIDKYMYLRVIFGVFLVCLLLHRLYRLDVVVVAVFVWLNGVHFDCRREGCTFESCRGCAHVISSLLSLSLLLYAHPFLFPIGRFYFWWVAWSLFLRQTASPSCDSVMPAQFLLVLPPVDGPTMTEEVLAQQVMQEFIAMRHAGSSVELLCSVSSVRLQRTIAERYPLACNRLLMEGRWRGKWHCFAEEIVRLRCFLYTMRDYAENKDLEVHIAPSELRCCLREENHCAVRLTDGSVGALLREHLLQEGALHRWCDAAVEAGAADGVLWRAPPPAPTLMELAKQLAPHESEGGSLGQLRRGAAKEVAVILTASDTLARHMSVMRLRRHVAHCLESWVPANSDK</sequence>
<name>K2MV72_TRYCR</name>
<protein>
    <submittedName>
        <fullName evidence="2">Uncharacterized protein</fullName>
    </submittedName>
</protein>
<dbReference type="Proteomes" id="UP000007350">
    <property type="component" value="Unassembled WGS sequence"/>
</dbReference>
<evidence type="ECO:0000313" key="3">
    <source>
        <dbReference type="Proteomes" id="UP000007350"/>
    </source>
</evidence>
<organism evidence="2 3">
    <name type="scientific">Trypanosoma cruzi marinkellei</name>
    <dbReference type="NCBI Taxonomy" id="85056"/>
    <lineage>
        <taxon>Eukaryota</taxon>
        <taxon>Discoba</taxon>
        <taxon>Euglenozoa</taxon>
        <taxon>Kinetoplastea</taxon>
        <taxon>Metakinetoplastina</taxon>
        <taxon>Trypanosomatida</taxon>
        <taxon>Trypanosomatidae</taxon>
        <taxon>Trypanosoma</taxon>
        <taxon>Schizotrypanum</taxon>
    </lineage>
</organism>
<proteinExistence type="predicted"/>
<keyword evidence="1" id="KW-0472">Membrane</keyword>
<keyword evidence="3" id="KW-1185">Reference proteome</keyword>
<accession>K2MV72</accession>
<dbReference type="OrthoDB" id="243037at2759"/>
<reference evidence="2 3" key="1">
    <citation type="journal article" date="2012" name="BMC Genomics">
        <title>Comparative genomic analysis of human infective Trypanosoma cruzi lineages with the bat-restricted subspecies T. cruzi marinkellei.</title>
        <authorList>
            <person name="Franzen O."/>
            <person name="Talavera-Lopez C."/>
            <person name="Ochaya S."/>
            <person name="Butler C.E."/>
            <person name="Messenger L.A."/>
            <person name="Lewis M.D."/>
            <person name="Llewellyn M.S."/>
            <person name="Marinkelle C.J."/>
            <person name="Tyler K.M."/>
            <person name="Miles M.A."/>
            <person name="Andersson B."/>
        </authorList>
    </citation>
    <scope>NUCLEOTIDE SEQUENCE [LARGE SCALE GENOMIC DNA]</scope>
    <source>
        <strain evidence="2 3">B7</strain>
    </source>
</reference>
<dbReference type="AlphaFoldDB" id="K2MV72"/>
<keyword evidence="1" id="KW-0812">Transmembrane</keyword>
<gene>
    <name evidence="2" type="ORF">MOQ_009996</name>
</gene>
<keyword evidence="1" id="KW-1133">Transmembrane helix</keyword>